<dbReference type="Proteomes" id="UP001062263">
    <property type="component" value="Chromosome"/>
</dbReference>
<dbReference type="EMBL" id="AP025943">
    <property type="protein sequence ID" value="BDL42754.1"/>
    <property type="molecule type" value="Genomic_DNA"/>
</dbReference>
<organism evidence="1 2">
    <name type="scientific">Akkermansia biwaensis</name>
    <dbReference type="NCBI Taxonomy" id="2946555"/>
    <lineage>
        <taxon>Bacteria</taxon>
        <taxon>Pseudomonadati</taxon>
        <taxon>Verrucomicrobiota</taxon>
        <taxon>Verrucomicrobiia</taxon>
        <taxon>Verrucomicrobiales</taxon>
        <taxon>Akkermansiaceae</taxon>
        <taxon>Akkermansia</taxon>
    </lineage>
</organism>
<name>A0ABM7ZDJ4_9BACT</name>
<gene>
    <name evidence="1" type="ORF">Abiwalacus_03280</name>
</gene>
<evidence type="ECO:0008006" key="3">
    <source>
        <dbReference type="Google" id="ProtNLM"/>
    </source>
</evidence>
<evidence type="ECO:0000313" key="1">
    <source>
        <dbReference type="EMBL" id="BDL42754.1"/>
    </source>
</evidence>
<protein>
    <recommendedName>
        <fullName evidence="3">DUF5643 domain-containing protein</fullName>
    </recommendedName>
</protein>
<reference evidence="1" key="1">
    <citation type="submission" date="2022-06" db="EMBL/GenBank/DDBJ databases">
        <title>Akkermansia biwalacus sp. nov., an anaerobic mucin-degrading bacterium isolated from human intestine.</title>
        <authorList>
            <person name="Kobayashi Y."/>
            <person name="Inoue S."/>
            <person name="Kawahara T."/>
            <person name="Kohda N."/>
        </authorList>
    </citation>
    <scope>NUCLEOTIDE SEQUENCE</scope>
    <source>
        <strain evidence="1">WON2089</strain>
    </source>
</reference>
<sequence length="306" mass="33301">MEMRKHGMINNWLVLAAVAVSWVAVQTGSGAAVENGVGVGMDNVGWGSDRTCRNGVWEESALKLKFSIVLSVSELRCFGQYADTGLQYLDVTDSSGRKLAPAEIRLSAPIQNAVDGMVYLRISGTAGEAPGPDASWLRLKGTLRVPLARLVKGDVYELPAEKGTEVYIDVPGSNGGEGEASEDVVTARTASSSRIVLKEYKKIEYEGKKMVKAEIGLEADAPIELSAFQILNDKNEVLETMTGGMSYSPVESSCRADATYFFKDPGDGKKLRIRPVYRAFRKLVKIPVDIKFGMRGEIRDEPGKKK</sequence>
<evidence type="ECO:0000313" key="2">
    <source>
        <dbReference type="Proteomes" id="UP001062263"/>
    </source>
</evidence>
<proteinExistence type="predicted"/>
<keyword evidence="2" id="KW-1185">Reference proteome</keyword>
<accession>A0ABM7ZDJ4</accession>